<evidence type="ECO:0000256" key="1">
    <source>
        <dbReference type="ARBA" id="ARBA00022737"/>
    </source>
</evidence>
<dbReference type="Pfam" id="PF01535">
    <property type="entry name" value="PPR"/>
    <property type="match status" value="2"/>
</dbReference>
<keyword evidence="1" id="KW-0677">Repeat</keyword>
<dbReference type="InterPro" id="IPR051222">
    <property type="entry name" value="PPR/CCM1_RNA-binding"/>
</dbReference>
<protein>
    <submittedName>
        <fullName evidence="4">Pentatricopeptide repeat-containing protein</fullName>
    </submittedName>
</protein>
<name>A0A8H8U3Z2_9HELO</name>
<dbReference type="NCBIfam" id="TIGR00756">
    <property type="entry name" value="PPR"/>
    <property type="match status" value="1"/>
</dbReference>
<evidence type="ECO:0000256" key="2">
    <source>
        <dbReference type="PROSITE-ProRule" id="PRU00708"/>
    </source>
</evidence>
<feature type="region of interest" description="Disordered" evidence="3">
    <location>
        <begin position="104"/>
        <end position="126"/>
    </location>
</feature>
<dbReference type="RefSeq" id="XP_031009335.1">
    <property type="nucleotide sequence ID" value="XM_031145597.1"/>
</dbReference>
<comment type="caution">
    <text evidence="4">The sequence shown here is derived from an EMBL/GenBank/DDBJ whole genome shotgun (WGS) entry which is preliminary data.</text>
</comment>
<accession>A0A8H8U3Z2</accession>
<feature type="repeat" description="PPR" evidence="2">
    <location>
        <begin position="378"/>
        <end position="412"/>
    </location>
</feature>
<dbReference type="PANTHER" id="PTHR47942">
    <property type="entry name" value="TETRATRICOPEPTIDE REPEAT (TPR)-LIKE SUPERFAMILY PROTEIN-RELATED"/>
    <property type="match status" value="1"/>
</dbReference>
<dbReference type="Gene3D" id="1.25.40.10">
    <property type="entry name" value="Tetratricopeptide repeat domain"/>
    <property type="match status" value="2"/>
</dbReference>
<evidence type="ECO:0000256" key="3">
    <source>
        <dbReference type="SAM" id="MobiDB-lite"/>
    </source>
</evidence>
<dbReference type="PROSITE" id="PS51375">
    <property type="entry name" value="PPR"/>
    <property type="match status" value="2"/>
</dbReference>
<keyword evidence="5" id="KW-1185">Reference proteome</keyword>
<feature type="repeat" description="PPR" evidence="2">
    <location>
        <begin position="308"/>
        <end position="342"/>
    </location>
</feature>
<dbReference type="AlphaFoldDB" id="A0A8H8U3Z2"/>
<sequence length="610" mass="69532">MCLSTPSTASNIVSKVASRQVFSFLYPADFFTALHPHSRRNRHRAPLQMVSATAPQLEAWFIESLASAGQCQKHNPKILQPTTFFPSQRPDVAIKRRQVHNVIFSRPKSTRDAKPGGEDSVQEPNLTKEELMDLVDQYDGESLTDQLPLLEMPNLYQPNDGPHVTVSDRPEDEWPPPNYTWPADAETKIKLAELEAAVKQKDLCLDAEDLYQLYRTLPRPRAPYLPAKLRHTFLRHLYTVERKDETSMLRYLSVVDDMKTGGIPLTTMEWNSAISFAARYVNRSTDVEVEAALHMFREMEHVAGVKASGVTFNILFDVACKAGKFTLAGMIYKEMAARGFEFDRFHHVSLIQYHGLMGNGDGARAAYKILVESDEIVDTVVLNAMISALVGAGEATAAENIYERMKRIHMSRDSDAPLQPRNFLAKRRIARVLINMAKISRLDPTKRDQFQNKSIIAPDIQTYRILINYFTIQVGDLNKTVKLMDEMKWFNVPIHGALFLSLFKGFYLHGGIRYTHWVETRLESVWQAYIFAIDNDIGDLYISQWMVAWILKAFAKCSGKARTAAVWAEIKTKWQPNEMELEFVMDCLRPLMEGPDAAEKKHNWLLGSRV</sequence>
<dbReference type="PANTHER" id="PTHR47942:SF78">
    <property type="entry name" value="PENTATRICOPEPTIDE REPEAT PROTEIN (AFU_ORTHOLOGUE AFUA_4G07240)"/>
    <property type="match status" value="1"/>
</dbReference>
<dbReference type="Proteomes" id="UP000431533">
    <property type="component" value="Unassembled WGS sequence"/>
</dbReference>
<dbReference type="GeneID" id="41980804"/>
<evidence type="ECO:0000313" key="4">
    <source>
        <dbReference type="EMBL" id="TVY30549.1"/>
    </source>
</evidence>
<evidence type="ECO:0000313" key="5">
    <source>
        <dbReference type="Proteomes" id="UP000431533"/>
    </source>
</evidence>
<dbReference type="OrthoDB" id="1908178at2759"/>
<reference evidence="4 5" key="1">
    <citation type="submission" date="2018-05" db="EMBL/GenBank/DDBJ databases">
        <title>Genome sequencing and assembly of the regulated plant pathogen Lachnellula willkommii and related sister species for the development of diagnostic species identification markers.</title>
        <authorList>
            <person name="Giroux E."/>
            <person name="Bilodeau G."/>
        </authorList>
    </citation>
    <scope>NUCLEOTIDE SEQUENCE [LARGE SCALE GENOMIC DNA]</scope>
    <source>
        <strain evidence="4 5">CBS 185.66</strain>
    </source>
</reference>
<dbReference type="InterPro" id="IPR002885">
    <property type="entry name" value="PPR_rpt"/>
</dbReference>
<dbReference type="EMBL" id="QGMH01000006">
    <property type="protein sequence ID" value="TVY30549.1"/>
    <property type="molecule type" value="Genomic_DNA"/>
</dbReference>
<gene>
    <name evidence="4" type="ORF">LHYA1_G000606</name>
</gene>
<organism evidence="4 5">
    <name type="scientific">Lachnellula hyalina</name>
    <dbReference type="NCBI Taxonomy" id="1316788"/>
    <lineage>
        <taxon>Eukaryota</taxon>
        <taxon>Fungi</taxon>
        <taxon>Dikarya</taxon>
        <taxon>Ascomycota</taxon>
        <taxon>Pezizomycotina</taxon>
        <taxon>Leotiomycetes</taxon>
        <taxon>Helotiales</taxon>
        <taxon>Lachnaceae</taxon>
        <taxon>Lachnellula</taxon>
    </lineage>
</organism>
<dbReference type="InterPro" id="IPR011990">
    <property type="entry name" value="TPR-like_helical_dom_sf"/>
</dbReference>
<proteinExistence type="predicted"/>